<dbReference type="EMBL" id="QUMU01000006">
    <property type="protein sequence ID" value="REG30994.1"/>
    <property type="molecule type" value="Genomic_DNA"/>
</dbReference>
<keyword evidence="3 5" id="KW-0697">Rotamase</keyword>
<dbReference type="InterPro" id="IPR046357">
    <property type="entry name" value="PPIase_dom_sf"/>
</dbReference>
<dbReference type="EC" id="5.2.1.8" evidence="6"/>
<evidence type="ECO:0000256" key="6">
    <source>
        <dbReference type="RuleBase" id="RU003915"/>
    </source>
</evidence>
<evidence type="ECO:0000313" key="12">
    <source>
        <dbReference type="Proteomes" id="UP000256345"/>
    </source>
</evidence>
<evidence type="ECO:0000313" key="11">
    <source>
        <dbReference type="Proteomes" id="UP000035579"/>
    </source>
</evidence>
<evidence type="ECO:0000259" key="8">
    <source>
        <dbReference type="PROSITE" id="PS50059"/>
    </source>
</evidence>
<gene>
    <name evidence="9" type="ORF">AA314_00715</name>
    <name evidence="10" type="ORF">ATI61_106464</name>
</gene>
<comment type="similarity">
    <text evidence="2 6">Belongs to the FKBP-type PPIase family.</text>
</comment>
<dbReference type="Gene3D" id="3.10.50.40">
    <property type="match status" value="1"/>
</dbReference>
<dbReference type="PROSITE" id="PS50059">
    <property type="entry name" value="FKBP_PPIASE"/>
    <property type="match status" value="1"/>
</dbReference>
<evidence type="ECO:0000313" key="9">
    <source>
        <dbReference type="EMBL" id="AKI99088.1"/>
    </source>
</evidence>
<dbReference type="Proteomes" id="UP000035579">
    <property type="component" value="Chromosome"/>
</dbReference>
<dbReference type="GO" id="GO:0003755">
    <property type="term" value="F:peptidyl-prolyl cis-trans isomerase activity"/>
    <property type="evidence" value="ECO:0007669"/>
    <property type="project" value="UniProtKB-UniRule"/>
</dbReference>
<dbReference type="Pfam" id="PF00254">
    <property type="entry name" value="FKBP_C"/>
    <property type="match status" value="1"/>
</dbReference>
<evidence type="ECO:0000256" key="3">
    <source>
        <dbReference type="ARBA" id="ARBA00023110"/>
    </source>
</evidence>
<dbReference type="PROSITE" id="PS51257">
    <property type="entry name" value="PROKAR_LIPOPROTEIN"/>
    <property type="match status" value="1"/>
</dbReference>
<proteinExistence type="inferred from homology"/>
<evidence type="ECO:0000256" key="1">
    <source>
        <dbReference type="ARBA" id="ARBA00000971"/>
    </source>
</evidence>
<comment type="catalytic activity">
    <reaction evidence="1 5 6">
        <text>[protein]-peptidylproline (omega=180) = [protein]-peptidylproline (omega=0)</text>
        <dbReference type="Rhea" id="RHEA:16237"/>
        <dbReference type="Rhea" id="RHEA-COMP:10747"/>
        <dbReference type="Rhea" id="RHEA-COMP:10748"/>
        <dbReference type="ChEBI" id="CHEBI:83833"/>
        <dbReference type="ChEBI" id="CHEBI:83834"/>
        <dbReference type="EC" id="5.2.1.8"/>
    </reaction>
</comment>
<reference evidence="10 12" key="2">
    <citation type="submission" date="2018-08" db="EMBL/GenBank/DDBJ databases">
        <title>Genomic Encyclopedia of Archaeal and Bacterial Type Strains, Phase II (KMG-II): from individual species to whole genera.</title>
        <authorList>
            <person name="Goeker M."/>
        </authorList>
    </citation>
    <scope>NUCLEOTIDE SEQUENCE [LARGE SCALE GENOMIC DNA]</scope>
    <source>
        <strain evidence="10 12">DSM 2261</strain>
    </source>
</reference>
<dbReference type="RefSeq" id="WP_047854278.1">
    <property type="nucleotide sequence ID" value="NZ_CP011509.1"/>
</dbReference>
<evidence type="ECO:0000256" key="7">
    <source>
        <dbReference type="SAM" id="SignalP"/>
    </source>
</evidence>
<sequence length="157" mass="16819">MKRLLPLLSACLLLALSACDESTPESGDPAKVTYAPALGVDLAAMNRSESGLYTQDLTVGTGGTEVVIGRYLEVHYTGWLPNGTQFDTSRDTNQPFAFRFGYDRVIAGWEEGLLGMRAGGKRRLVIPSGLGYGASGSPPAIPPHSVLIFDVELLYAR</sequence>
<evidence type="ECO:0000313" key="10">
    <source>
        <dbReference type="EMBL" id="REG30994.1"/>
    </source>
</evidence>
<name>A0AAC8Q1A0_9BACT</name>
<feature type="domain" description="PPIase FKBP-type" evidence="8">
    <location>
        <begin position="69"/>
        <end position="157"/>
    </location>
</feature>
<accession>A0AAC8Q1A0</accession>
<dbReference type="Proteomes" id="UP000256345">
    <property type="component" value="Unassembled WGS sequence"/>
</dbReference>
<dbReference type="EMBL" id="CP011509">
    <property type="protein sequence ID" value="AKI99088.1"/>
    <property type="molecule type" value="Genomic_DNA"/>
</dbReference>
<keyword evidence="7" id="KW-0732">Signal</keyword>
<reference evidence="9 11" key="1">
    <citation type="submission" date="2015-05" db="EMBL/GenBank/DDBJ databases">
        <title>Genome assembly of Archangium gephyra DSM 2261.</title>
        <authorList>
            <person name="Sharma G."/>
            <person name="Subramanian S."/>
        </authorList>
    </citation>
    <scope>NUCLEOTIDE SEQUENCE [LARGE SCALE GENOMIC DNA]</scope>
    <source>
        <strain evidence="9 11">DSM 2261</strain>
    </source>
</reference>
<dbReference type="AlphaFoldDB" id="A0AAC8Q1A0"/>
<feature type="chain" id="PRO_5042131774" description="Peptidyl-prolyl cis-trans isomerase" evidence="7">
    <location>
        <begin position="21"/>
        <end position="157"/>
    </location>
</feature>
<evidence type="ECO:0000256" key="5">
    <source>
        <dbReference type="PROSITE-ProRule" id="PRU00277"/>
    </source>
</evidence>
<dbReference type="KEGG" id="age:AA314_00715"/>
<dbReference type="InterPro" id="IPR001179">
    <property type="entry name" value="PPIase_FKBP_dom"/>
</dbReference>
<protein>
    <recommendedName>
        <fullName evidence="6">Peptidyl-prolyl cis-trans isomerase</fullName>
        <ecNumber evidence="6">5.2.1.8</ecNumber>
    </recommendedName>
</protein>
<organism evidence="9 11">
    <name type="scientific">Archangium gephyra</name>
    <dbReference type="NCBI Taxonomy" id="48"/>
    <lineage>
        <taxon>Bacteria</taxon>
        <taxon>Pseudomonadati</taxon>
        <taxon>Myxococcota</taxon>
        <taxon>Myxococcia</taxon>
        <taxon>Myxococcales</taxon>
        <taxon>Cystobacterineae</taxon>
        <taxon>Archangiaceae</taxon>
        <taxon>Archangium</taxon>
    </lineage>
</organism>
<evidence type="ECO:0000256" key="4">
    <source>
        <dbReference type="ARBA" id="ARBA00023235"/>
    </source>
</evidence>
<dbReference type="SUPFAM" id="SSF54534">
    <property type="entry name" value="FKBP-like"/>
    <property type="match status" value="1"/>
</dbReference>
<dbReference type="FunFam" id="3.10.50.40:FF:000006">
    <property type="entry name" value="Peptidyl-prolyl cis-trans isomerase"/>
    <property type="match status" value="1"/>
</dbReference>
<keyword evidence="12" id="KW-1185">Reference proteome</keyword>
<dbReference type="PANTHER" id="PTHR43811">
    <property type="entry name" value="FKBP-TYPE PEPTIDYL-PROLYL CIS-TRANS ISOMERASE FKPA"/>
    <property type="match status" value="1"/>
</dbReference>
<feature type="signal peptide" evidence="7">
    <location>
        <begin position="1"/>
        <end position="20"/>
    </location>
</feature>
<keyword evidence="4 5" id="KW-0413">Isomerase</keyword>
<evidence type="ECO:0000256" key="2">
    <source>
        <dbReference type="ARBA" id="ARBA00006577"/>
    </source>
</evidence>
<dbReference type="PANTHER" id="PTHR43811:SF19">
    <property type="entry name" value="39 KDA FK506-BINDING NUCLEAR PROTEIN"/>
    <property type="match status" value="1"/>
</dbReference>